<organism evidence="1 2">
    <name type="scientific">Ottowia cancrivicina</name>
    <dbReference type="NCBI Taxonomy" id="3040346"/>
    <lineage>
        <taxon>Bacteria</taxon>
        <taxon>Pseudomonadati</taxon>
        <taxon>Pseudomonadota</taxon>
        <taxon>Betaproteobacteria</taxon>
        <taxon>Burkholderiales</taxon>
        <taxon>Comamonadaceae</taxon>
        <taxon>Ottowia</taxon>
    </lineage>
</organism>
<accession>A0AAW6REJ8</accession>
<dbReference type="EMBL" id="JARVII010000004">
    <property type="protein sequence ID" value="MDG9698833.1"/>
    <property type="molecule type" value="Genomic_DNA"/>
</dbReference>
<gene>
    <name evidence="1" type="ORF">QB898_03705</name>
</gene>
<keyword evidence="2" id="KW-1185">Reference proteome</keyword>
<evidence type="ECO:0000313" key="2">
    <source>
        <dbReference type="Proteomes" id="UP001237156"/>
    </source>
</evidence>
<name>A0AAW6REJ8_9BURK</name>
<comment type="caution">
    <text evidence="1">The sequence shown here is derived from an EMBL/GenBank/DDBJ whole genome shotgun (WGS) entry which is preliminary data.</text>
</comment>
<sequence>MTALRELLGYLSDELVGITFAPDRYPSRYMNYEDSKSCISNSWSEAKAKLKRDVILIAPIDALLDEMFTAFESGNTNKGADIAMSLWAADIKKLR</sequence>
<dbReference type="Proteomes" id="UP001237156">
    <property type="component" value="Unassembled WGS sequence"/>
</dbReference>
<proteinExistence type="predicted"/>
<reference evidence="1 2" key="1">
    <citation type="submission" date="2023-04" db="EMBL/GenBank/DDBJ databases">
        <title>Ottowia paracancer sp. nov., isolated from human stomach.</title>
        <authorList>
            <person name="Song Y."/>
        </authorList>
    </citation>
    <scope>NUCLEOTIDE SEQUENCE [LARGE SCALE GENOMIC DNA]</scope>
    <source>
        <strain evidence="1 2">10c7w1</strain>
    </source>
</reference>
<protein>
    <submittedName>
        <fullName evidence="1">Uncharacterized protein</fullName>
    </submittedName>
</protein>
<dbReference type="AlphaFoldDB" id="A0AAW6REJ8"/>
<evidence type="ECO:0000313" key="1">
    <source>
        <dbReference type="EMBL" id="MDG9698833.1"/>
    </source>
</evidence>